<evidence type="ECO:0000313" key="2">
    <source>
        <dbReference type="EMBL" id="CDS06712.1"/>
    </source>
</evidence>
<feature type="compositionally biased region" description="Basic and acidic residues" evidence="1">
    <location>
        <begin position="570"/>
        <end position="582"/>
    </location>
</feature>
<name>A0A077WJD2_9FUNG</name>
<organism evidence="2">
    <name type="scientific">Lichtheimia ramosa</name>
    <dbReference type="NCBI Taxonomy" id="688394"/>
    <lineage>
        <taxon>Eukaryota</taxon>
        <taxon>Fungi</taxon>
        <taxon>Fungi incertae sedis</taxon>
        <taxon>Mucoromycota</taxon>
        <taxon>Mucoromycotina</taxon>
        <taxon>Mucoromycetes</taxon>
        <taxon>Mucorales</taxon>
        <taxon>Lichtheimiaceae</taxon>
        <taxon>Lichtheimia</taxon>
    </lineage>
</organism>
<feature type="compositionally biased region" description="Low complexity" evidence="1">
    <location>
        <begin position="464"/>
        <end position="477"/>
    </location>
</feature>
<feature type="compositionally biased region" description="Acidic residues" evidence="1">
    <location>
        <begin position="247"/>
        <end position="256"/>
    </location>
</feature>
<feature type="compositionally biased region" description="Basic and acidic residues" evidence="1">
    <location>
        <begin position="257"/>
        <end position="279"/>
    </location>
</feature>
<feature type="compositionally biased region" description="Polar residues" evidence="1">
    <location>
        <begin position="307"/>
        <end position="329"/>
    </location>
</feature>
<feature type="compositionally biased region" description="Basic and acidic residues" evidence="1">
    <location>
        <begin position="107"/>
        <end position="118"/>
    </location>
</feature>
<feature type="compositionally biased region" description="Basic and acidic residues" evidence="1">
    <location>
        <begin position="127"/>
        <end position="148"/>
    </location>
</feature>
<reference evidence="2" key="1">
    <citation type="journal article" date="2014" name="Genome Announc.">
        <title>De novo whole-genome sequence and genome annotation of Lichtheimia ramosa.</title>
        <authorList>
            <person name="Linde J."/>
            <person name="Schwartze V."/>
            <person name="Binder U."/>
            <person name="Lass-Florl C."/>
            <person name="Voigt K."/>
            <person name="Horn F."/>
        </authorList>
    </citation>
    <scope>NUCLEOTIDE SEQUENCE</scope>
    <source>
        <strain evidence="2">JMRC FSU:6197</strain>
    </source>
</reference>
<dbReference type="OrthoDB" id="2284067at2759"/>
<accession>A0A077WJD2</accession>
<evidence type="ECO:0000256" key="1">
    <source>
        <dbReference type="SAM" id="MobiDB-lite"/>
    </source>
</evidence>
<feature type="compositionally biased region" description="Low complexity" evidence="1">
    <location>
        <begin position="1"/>
        <end position="14"/>
    </location>
</feature>
<feature type="compositionally biased region" description="Basic and acidic residues" evidence="1">
    <location>
        <begin position="286"/>
        <end position="306"/>
    </location>
</feature>
<gene>
    <name evidence="2" type="ORF">LRAMOSA09239</name>
</gene>
<feature type="compositionally biased region" description="Polar residues" evidence="1">
    <location>
        <begin position="492"/>
        <end position="502"/>
    </location>
</feature>
<feature type="compositionally biased region" description="Polar residues" evidence="1">
    <location>
        <begin position="551"/>
        <end position="565"/>
    </location>
</feature>
<feature type="compositionally biased region" description="Polar residues" evidence="1">
    <location>
        <begin position="377"/>
        <end position="431"/>
    </location>
</feature>
<feature type="region of interest" description="Disordered" evidence="1">
    <location>
        <begin position="210"/>
        <end position="624"/>
    </location>
</feature>
<feature type="compositionally biased region" description="Basic and acidic residues" evidence="1">
    <location>
        <begin position="360"/>
        <end position="376"/>
    </location>
</feature>
<sequence>MLDLSSLDQPSDQSWADMVDEELEISQSVDDKSTDSPSSEHTPSHDTAKGADATSKPSTSAAESKSQRDEQPKEEKEKPTDSASGVVWRIPDAKQRQEQKSVLQMLIERRKNLEKLNDEQQQQQQDGGRESYKREQRQRHKDVEERHQSSSGRSHTVDSWRRPIGKYERIPVRPIENNQISQWASYSESLQKEYKEEQEEAKREFIRRFGSKAANDMVDRSDDSNSPKAAVSTPIEIKISADGPSDWADDIPSDDEWPVHNEDMESDKTKEEDVTKHEDELVDAMQKTRLEEDNVIRQPVDEKRSNDGSTMSAVPTESNVTNDSSTPETHATHYAEEKDDIDQKQPWKEVSVGWQTFAENEAKSMENNKEEEKVHQPNDTSTISNIDQQQYQHNDTSTISNIDQQQQQLNDTSVNSDVDQQQQQPMEQPTKPTVHELPGQLKWAAFAHEESQKKTMRTPIIHASPSVSSGTSTSYSSNRDPPQTPDDGTRARSPSCSTSTANSDDHLPSASSPPPPRSTSPLKKKTPLTARSARSQIMSHLFKNEKKARPVTSTEHTVAQQQLQQPPMVESKERQTHVERVHSTAFETSSVTSDHETASVGTSNSYHSATDYSTSSSQQKPININNDRAANSWQLFAREHDTTAQMHRSPRSYR</sequence>
<proteinExistence type="predicted"/>
<feature type="region of interest" description="Disordered" evidence="1">
    <location>
        <begin position="1"/>
        <end position="162"/>
    </location>
</feature>
<dbReference type="AlphaFoldDB" id="A0A077WJD2"/>
<feature type="compositionally biased region" description="Basic and acidic residues" evidence="1">
    <location>
        <begin position="330"/>
        <end position="347"/>
    </location>
</feature>
<protein>
    <submittedName>
        <fullName evidence="2">Uncharacterized protein</fullName>
    </submittedName>
</protein>
<feature type="compositionally biased region" description="Polar residues" evidence="1">
    <location>
        <begin position="599"/>
        <end position="624"/>
    </location>
</feature>
<feature type="compositionally biased region" description="Basic and acidic residues" evidence="1">
    <location>
        <begin position="65"/>
        <end position="80"/>
    </location>
</feature>
<feature type="compositionally biased region" description="Polar residues" evidence="1">
    <location>
        <begin position="55"/>
        <end position="64"/>
    </location>
</feature>
<dbReference type="EMBL" id="LK023321">
    <property type="protein sequence ID" value="CDS06712.1"/>
    <property type="molecule type" value="Genomic_DNA"/>
</dbReference>